<accession>A0A3M0KLE3</accession>
<dbReference type="PANTHER" id="PTHR32170:SF3">
    <property type="entry name" value="PROTEASOME ACTIVATOR COMPLEX SUBUNIT 4"/>
    <property type="match status" value="1"/>
</dbReference>
<keyword evidence="8" id="KW-0539">Nucleus</keyword>
<evidence type="ECO:0000256" key="8">
    <source>
        <dbReference type="ARBA" id="ARBA00023242"/>
    </source>
</evidence>
<feature type="domain" description="Proteasome activator Blm10 middle HEAT repeats region" evidence="10">
    <location>
        <begin position="307"/>
        <end position="658"/>
    </location>
</feature>
<organism evidence="12 13">
    <name type="scientific">Hirundo rustica rustica</name>
    <dbReference type="NCBI Taxonomy" id="333673"/>
    <lineage>
        <taxon>Eukaryota</taxon>
        <taxon>Metazoa</taxon>
        <taxon>Chordata</taxon>
        <taxon>Craniata</taxon>
        <taxon>Vertebrata</taxon>
        <taxon>Euteleostomi</taxon>
        <taxon>Archelosauria</taxon>
        <taxon>Archosauria</taxon>
        <taxon>Dinosauria</taxon>
        <taxon>Saurischia</taxon>
        <taxon>Theropoda</taxon>
        <taxon>Coelurosauria</taxon>
        <taxon>Aves</taxon>
        <taxon>Neognathae</taxon>
        <taxon>Neoaves</taxon>
        <taxon>Telluraves</taxon>
        <taxon>Australaves</taxon>
        <taxon>Passeriformes</taxon>
        <taxon>Sylvioidea</taxon>
        <taxon>Hirundinidae</taxon>
        <taxon>Hirundo</taxon>
    </lineage>
</organism>
<dbReference type="PANTHER" id="PTHR32170">
    <property type="entry name" value="PROTEASOME ACTIVATOR COMPLEX SUBUNIT 4"/>
    <property type="match status" value="1"/>
</dbReference>
<comment type="caution">
    <text evidence="12">The sequence shown here is derived from an EMBL/GenBank/DDBJ whole genome shotgun (WGS) entry which is preliminary data.</text>
</comment>
<dbReference type="GO" id="GO:0070628">
    <property type="term" value="F:proteasome binding"/>
    <property type="evidence" value="ECO:0007669"/>
    <property type="project" value="InterPro"/>
</dbReference>
<dbReference type="GO" id="GO:0016504">
    <property type="term" value="F:peptidase activator activity"/>
    <property type="evidence" value="ECO:0007669"/>
    <property type="project" value="InterPro"/>
</dbReference>
<dbReference type="EMBL" id="QRBI01000119">
    <property type="protein sequence ID" value="RMC08027.1"/>
    <property type="molecule type" value="Genomic_DNA"/>
</dbReference>
<name>A0A3M0KLE3_HIRRU</name>
<comment type="subcellular location">
    <subcellularLocation>
        <location evidence="2">Cytoplasm</location>
    </subcellularLocation>
    <subcellularLocation>
        <location evidence="1">Nucleus</location>
    </subcellularLocation>
</comment>
<evidence type="ECO:0000256" key="6">
    <source>
        <dbReference type="ARBA" id="ARBA00022763"/>
    </source>
</evidence>
<dbReference type="GO" id="GO:0005829">
    <property type="term" value="C:cytosol"/>
    <property type="evidence" value="ECO:0007669"/>
    <property type="project" value="TreeGrafter"/>
</dbReference>
<dbReference type="InterPro" id="IPR035309">
    <property type="entry name" value="PSME4"/>
</dbReference>
<dbReference type="InterPro" id="IPR016024">
    <property type="entry name" value="ARM-type_fold"/>
</dbReference>
<evidence type="ECO:0000256" key="1">
    <source>
        <dbReference type="ARBA" id="ARBA00004123"/>
    </source>
</evidence>
<comment type="similarity">
    <text evidence="3">Belongs to the BLM10 family.</text>
</comment>
<keyword evidence="7" id="KW-0234">DNA repair</keyword>
<dbReference type="Pfam" id="PF16507">
    <property type="entry name" value="HEAT_PSME4_mid"/>
    <property type="match status" value="1"/>
</dbReference>
<evidence type="ECO:0000313" key="12">
    <source>
        <dbReference type="EMBL" id="RMC08027.1"/>
    </source>
</evidence>
<dbReference type="OrthoDB" id="17907at2759"/>
<dbReference type="GO" id="GO:1990111">
    <property type="term" value="C:spermatoproteasome complex"/>
    <property type="evidence" value="ECO:0007669"/>
    <property type="project" value="TreeGrafter"/>
</dbReference>
<evidence type="ECO:0000313" key="13">
    <source>
        <dbReference type="Proteomes" id="UP000269221"/>
    </source>
</evidence>
<evidence type="ECO:0000256" key="3">
    <source>
        <dbReference type="ARBA" id="ARBA00005739"/>
    </source>
</evidence>
<dbReference type="Proteomes" id="UP000269221">
    <property type="component" value="Unassembled WGS sequence"/>
</dbReference>
<keyword evidence="13" id="KW-1185">Reference proteome</keyword>
<keyword evidence="4" id="KW-0963">Cytoplasm</keyword>
<feature type="domain" description="Proteasome activator complex subunit 4-like HEAT repeat-like" evidence="11">
    <location>
        <begin position="1014"/>
        <end position="1226"/>
    </location>
</feature>
<dbReference type="InterPro" id="IPR021843">
    <property type="entry name" value="PSME4_C"/>
</dbReference>
<dbReference type="GO" id="GO:0005634">
    <property type="term" value="C:nucleus"/>
    <property type="evidence" value="ECO:0007669"/>
    <property type="project" value="UniProtKB-SubCell"/>
</dbReference>
<reference evidence="12 13" key="1">
    <citation type="submission" date="2018-07" db="EMBL/GenBank/DDBJ databases">
        <title>A high quality draft genome assembly of the barn swallow (H. rustica rustica).</title>
        <authorList>
            <person name="Formenti G."/>
            <person name="Chiara M."/>
            <person name="Poveda L."/>
            <person name="Francoijs K.-J."/>
            <person name="Bonisoli-Alquati A."/>
            <person name="Canova L."/>
            <person name="Gianfranceschi L."/>
            <person name="Horner D.S."/>
            <person name="Saino N."/>
        </authorList>
    </citation>
    <scope>NUCLEOTIDE SEQUENCE [LARGE SCALE GENOMIC DNA]</scope>
    <source>
        <strain evidence="12">Chelidonia</strain>
        <tissue evidence="12">Blood</tissue>
    </source>
</reference>
<evidence type="ECO:0000256" key="4">
    <source>
        <dbReference type="ARBA" id="ARBA00022490"/>
    </source>
</evidence>
<evidence type="ECO:0000256" key="2">
    <source>
        <dbReference type="ARBA" id="ARBA00004496"/>
    </source>
</evidence>
<sequence length="1585" mass="181740">MARPPQKEIVYNKLLPYGERLEAEAARFLEHIKANLARAVQLQELWPGGLFWTRKLSTYIRLYGRKFSREDHVLFIKLLYELVTIPKLEISMMQGFARLLINLLKKKELLSRDDLELPWRPLFEMLERILYSKTEHLGLNWFPNAVESVLKTLVKSCRPYFPEDATAEMLDEWRPLMCPFDVTMQKAITYFELFLPTTLPPELHHKGFKLWFDEFIGLWVSVQNLPQWEGHLVNLFARLATDNIGYIDWDPYVPKIFTRILRSLNLPVGSNQVVVPRFLTNAYDVGHAVMWITAMMGGPSKLVQKHLSGLFNGIASFYHPSNNGRWLNKLMKLLQRLPSGVVRRLHRERYKKVTWLTPVPESHKLTDQDVTDFVQCIIQPVLLAMFSKTGSLEAAQALQNLALMRPELVIPPVLEKTYPALETLTEPHQLTATLSCVIGVARSLVSGGKWFPEGPTHMLPLLMRALPGVDPNDFSKCMITFQFIATFSTLVPLVDCSSVLQERDDLSEVERELCSASAEFEDFVLQFMDRCFGLIESSTLEQTREETETEKMTHLESLVELGLSSTFSTILTQCSKDIFKVALEKVFNFAVSNIFETRVAGRMVADMCRAAVKCRPEESLKLFVPHCCNVITHLTGNDDVLHDEELDKELLWNLQLLSEDWGKPGDLWNLDIQWHVPSSEEISFAFYLLDTFLQPELTRLELYALGELEMSRDDVQQCLAIVHNCLIGSGNILPPLKGERVAHLVPSLVSLEETKLYTGVEYDLSRENYRETIARVTRKLLRYILDNSEDDTKSLFLIIKIISDVLQFQGSHKHEFDSRWKSFNLVKKSMENRLQGKKQHIRALLIDRVMLQHEGALYCLLGNHSGVCLANLHDWDCIAQTWPAIVSSGLSKAMSLEKPSIVRLFDDLAEKIHRQYETIGLDFAVPEKCMEVAVLLQKSAQPGSEFQALGAEEIQLGIQRQKEKNAEAVRNYENLVNMLLDCVEQRNLPWKFEHISIGFLSLLLRDDRILPARAIKFFVQCLNHDAIVVRKVAISAVAGILKQLKRTHKKVPICPYKISGSLKPSNIQAGDRADNQWLHYNSQSLPKTKEAWESCCFVEKTHWGYYTWPQTMTVYAPVEQQPKLGRRRDELTEAEQIIYDHFSDPKFVEQLIKFLSLEDRKGKDKFNPRRFCLFKGLFRNFDDAFFPVLQPHLEQLVADSHESTQRCLAEIIAGLIRGSKHWTFEKESRDPRKLHWLFELLLESPLSGEGGSFVDACRLYVLQGGLAQQEWRVPELLHRLLKYLEPKLTQVYKNVRERIGSVLTYIFMIDVSLPNTAPTKSPHVHEFTTRILENLKPLMEADEEIQNHVMEENGVGEQDERTQGIKLLKTILKWLMASAGRSFSTAVTEQLQLLPLFFKIAPVENDNSYDELKRDAKMCLSLMSQGLLYPQQVPLVLQVLKQVREMAATTLSGLLQCNFLTMDGPMQTHFEQLCKMRLPKKRKRDLASVGDTIPSGDLVKRHAGVLGLSACILSSPYDVPTWMPQLLMDLSAHLNDPQPIEVSPGKNEDVGIFLRNKGNSKEIDHVENFVLEILMPNQNHFKIQM</sequence>
<dbReference type="GO" id="GO:0010499">
    <property type="term" value="P:proteasomal ubiquitin-independent protein catabolic process"/>
    <property type="evidence" value="ECO:0007669"/>
    <property type="project" value="TreeGrafter"/>
</dbReference>
<dbReference type="SUPFAM" id="SSF48371">
    <property type="entry name" value="ARM repeat"/>
    <property type="match status" value="2"/>
</dbReference>
<dbReference type="Pfam" id="PF11919">
    <property type="entry name" value="PSME4_C"/>
    <property type="match status" value="1"/>
</dbReference>
<dbReference type="GO" id="GO:0006281">
    <property type="term" value="P:DNA repair"/>
    <property type="evidence" value="ECO:0007669"/>
    <property type="project" value="UniProtKB-KW"/>
</dbReference>
<evidence type="ECO:0000256" key="5">
    <source>
        <dbReference type="ARBA" id="ARBA00022737"/>
    </source>
</evidence>
<dbReference type="InterPro" id="IPR055455">
    <property type="entry name" value="HEAT_PSME4"/>
</dbReference>
<gene>
    <name evidence="12" type="ORF">DUI87_15499</name>
</gene>
<evidence type="ECO:0000259" key="9">
    <source>
        <dbReference type="Pfam" id="PF11919"/>
    </source>
</evidence>
<keyword evidence="5" id="KW-0677">Repeat</keyword>
<proteinExistence type="inferred from homology"/>
<feature type="domain" description="Proteasome activator complex subunit 4 C-terminal" evidence="9">
    <location>
        <begin position="1499"/>
        <end position="1541"/>
    </location>
</feature>
<evidence type="ECO:0000256" key="7">
    <source>
        <dbReference type="ARBA" id="ARBA00023204"/>
    </source>
</evidence>
<dbReference type="STRING" id="333673.A0A3M0KLE3"/>
<dbReference type="Pfam" id="PF23096">
    <property type="entry name" value="HEAT_PSME4"/>
    <property type="match status" value="1"/>
</dbReference>
<keyword evidence="6" id="KW-0227">DNA damage</keyword>
<evidence type="ECO:0000259" key="11">
    <source>
        <dbReference type="Pfam" id="PF23096"/>
    </source>
</evidence>
<dbReference type="InterPro" id="IPR032430">
    <property type="entry name" value="Blm10_mid"/>
</dbReference>
<protein>
    <recommendedName>
        <fullName evidence="14">Proteasome activator Blm10 mid region domain-containing protein</fullName>
    </recommendedName>
</protein>
<evidence type="ECO:0008006" key="14">
    <source>
        <dbReference type="Google" id="ProtNLM"/>
    </source>
</evidence>
<evidence type="ECO:0000259" key="10">
    <source>
        <dbReference type="Pfam" id="PF16507"/>
    </source>
</evidence>